<name>A0A839T4Y7_AZOMA</name>
<gene>
    <name evidence="2" type="ORF">FHR87_001952</name>
</gene>
<accession>A0A839T4Y7</accession>
<protein>
    <submittedName>
        <fullName evidence="2">Uncharacterized protein</fullName>
    </submittedName>
</protein>
<dbReference type="Proteomes" id="UP000549250">
    <property type="component" value="Unassembled WGS sequence"/>
</dbReference>
<dbReference type="EMBL" id="JACHXI010000008">
    <property type="protein sequence ID" value="MBB3103556.1"/>
    <property type="molecule type" value="Genomic_DNA"/>
</dbReference>
<sequence length="34" mass="3886">MPSGKDDEVISLWLAILLVLVSMTTIWLVGERWL</sequence>
<evidence type="ECO:0000313" key="2">
    <source>
        <dbReference type="EMBL" id="MBB3103556.1"/>
    </source>
</evidence>
<keyword evidence="1" id="KW-0472">Membrane</keyword>
<keyword evidence="3" id="KW-1185">Reference proteome</keyword>
<keyword evidence="1" id="KW-1133">Transmembrane helix</keyword>
<organism evidence="2 3">
    <name type="scientific">Azomonas macrocytogenes</name>
    <name type="common">Azotobacter macrocytogenes</name>
    <dbReference type="NCBI Taxonomy" id="69962"/>
    <lineage>
        <taxon>Bacteria</taxon>
        <taxon>Pseudomonadati</taxon>
        <taxon>Pseudomonadota</taxon>
        <taxon>Gammaproteobacteria</taxon>
        <taxon>Pseudomonadales</taxon>
        <taxon>Pseudomonadaceae</taxon>
        <taxon>Azomonas</taxon>
    </lineage>
</organism>
<reference evidence="2 3" key="1">
    <citation type="submission" date="2020-08" db="EMBL/GenBank/DDBJ databases">
        <title>Genomic Encyclopedia of Type Strains, Phase III (KMG-III): the genomes of soil and plant-associated and newly described type strains.</title>
        <authorList>
            <person name="Whitman W."/>
        </authorList>
    </citation>
    <scope>NUCLEOTIDE SEQUENCE [LARGE SCALE GENOMIC DNA]</scope>
    <source>
        <strain evidence="2 3">CECT 4462</strain>
    </source>
</reference>
<keyword evidence="1" id="KW-0812">Transmembrane</keyword>
<evidence type="ECO:0000313" key="3">
    <source>
        <dbReference type="Proteomes" id="UP000549250"/>
    </source>
</evidence>
<evidence type="ECO:0000256" key="1">
    <source>
        <dbReference type="SAM" id="Phobius"/>
    </source>
</evidence>
<dbReference type="AlphaFoldDB" id="A0A839T4Y7"/>
<proteinExistence type="predicted"/>
<feature type="transmembrane region" description="Helical" evidence="1">
    <location>
        <begin position="12"/>
        <end position="30"/>
    </location>
</feature>
<comment type="caution">
    <text evidence="2">The sequence shown here is derived from an EMBL/GenBank/DDBJ whole genome shotgun (WGS) entry which is preliminary data.</text>
</comment>